<keyword evidence="5" id="KW-0460">Magnesium</keyword>
<dbReference type="GO" id="GO:0005524">
    <property type="term" value="F:ATP binding"/>
    <property type="evidence" value="ECO:0007669"/>
    <property type="project" value="UniProtKB-KW"/>
</dbReference>
<dbReference type="RefSeq" id="WP_188648498.1">
    <property type="nucleotide sequence ID" value="NZ_BMHQ01000010.1"/>
</dbReference>
<protein>
    <recommendedName>
        <fullName evidence="5">5-formyltetrahydrofolate cyclo-ligase</fullName>
        <ecNumber evidence="5">6.3.3.2</ecNumber>
    </recommendedName>
</protein>
<dbReference type="NCBIfam" id="TIGR02727">
    <property type="entry name" value="MTHFS_bact"/>
    <property type="match status" value="1"/>
</dbReference>
<comment type="caution">
    <text evidence="6">The sequence shown here is derived from an EMBL/GenBank/DDBJ whole genome shotgun (WGS) entry which is preliminary data.</text>
</comment>
<dbReference type="InterPro" id="IPR037171">
    <property type="entry name" value="NagB/RpiA_transferase-like"/>
</dbReference>
<dbReference type="SUPFAM" id="SSF100950">
    <property type="entry name" value="NagB/RpiA/CoA transferase-like"/>
    <property type="match status" value="1"/>
</dbReference>
<evidence type="ECO:0000256" key="4">
    <source>
        <dbReference type="PIRSR" id="PIRSR006806-1"/>
    </source>
</evidence>
<dbReference type="AlphaFoldDB" id="A0A8J2YDA1"/>
<proteinExistence type="inferred from homology"/>
<comment type="similarity">
    <text evidence="1 5">Belongs to the 5-formyltetrahydrofolate cyclo-ligase family.</text>
</comment>
<feature type="binding site" evidence="4">
    <location>
        <position position="51"/>
    </location>
    <ligand>
        <name>substrate</name>
    </ligand>
</feature>
<dbReference type="Pfam" id="PF01812">
    <property type="entry name" value="5-FTHF_cyc-lig"/>
    <property type="match status" value="1"/>
</dbReference>
<organism evidence="6 7">
    <name type="scientific">Marinithermofilum abyssi</name>
    <dbReference type="NCBI Taxonomy" id="1571185"/>
    <lineage>
        <taxon>Bacteria</taxon>
        <taxon>Bacillati</taxon>
        <taxon>Bacillota</taxon>
        <taxon>Bacilli</taxon>
        <taxon>Bacillales</taxon>
        <taxon>Thermoactinomycetaceae</taxon>
        <taxon>Marinithermofilum</taxon>
    </lineage>
</organism>
<dbReference type="EC" id="6.3.3.2" evidence="5"/>
<evidence type="ECO:0000313" key="7">
    <source>
        <dbReference type="Proteomes" id="UP000625210"/>
    </source>
</evidence>
<feature type="binding site" evidence="4">
    <location>
        <begin position="5"/>
        <end position="9"/>
    </location>
    <ligand>
        <name>ATP</name>
        <dbReference type="ChEBI" id="CHEBI:30616"/>
    </ligand>
</feature>
<keyword evidence="5" id="KW-0479">Metal-binding</keyword>
<comment type="cofactor">
    <cofactor evidence="5">
        <name>Mg(2+)</name>
        <dbReference type="ChEBI" id="CHEBI:18420"/>
    </cofactor>
</comment>
<dbReference type="PANTHER" id="PTHR23407">
    <property type="entry name" value="ATPASE INHIBITOR/5-FORMYLTETRAHYDROFOLATE CYCLO-LIGASE"/>
    <property type="match status" value="1"/>
</dbReference>
<dbReference type="Proteomes" id="UP000625210">
    <property type="component" value="Unassembled WGS sequence"/>
</dbReference>
<evidence type="ECO:0000256" key="5">
    <source>
        <dbReference type="RuleBase" id="RU361279"/>
    </source>
</evidence>
<evidence type="ECO:0000313" key="6">
    <source>
        <dbReference type="EMBL" id="GGE24170.1"/>
    </source>
</evidence>
<dbReference type="Gene3D" id="3.40.50.10420">
    <property type="entry name" value="NagB/RpiA/CoA transferase-like"/>
    <property type="match status" value="1"/>
</dbReference>
<reference evidence="6" key="1">
    <citation type="journal article" date="2014" name="Int. J. Syst. Evol. Microbiol.">
        <title>Complete genome sequence of Corynebacterium casei LMG S-19264T (=DSM 44701T), isolated from a smear-ripened cheese.</title>
        <authorList>
            <consortium name="US DOE Joint Genome Institute (JGI-PGF)"/>
            <person name="Walter F."/>
            <person name="Albersmeier A."/>
            <person name="Kalinowski J."/>
            <person name="Ruckert C."/>
        </authorList>
    </citation>
    <scope>NUCLEOTIDE SEQUENCE</scope>
    <source>
        <strain evidence="6">CGMCC 1.15179</strain>
    </source>
</reference>
<accession>A0A8J2YDA1</accession>
<keyword evidence="2 4" id="KW-0547">Nucleotide-binding</keyword>
<evidence type="ECO:0000256" key="1">
    <source>
        <dbReference type="ARBA" id="ARBA00010638"/>
    </source>
</evidence>
<feature type="binding site" evidence="4">
    <location>
        <position position="56"/>
    </location>
    <ligand>
        <name>substrate</name>
    </ligand>
</feature>
<keyword evidence="3 4" id="KW-0067">ATP-binding</keyword>
<evidence type="ECO:0000256" key="3">
    <source>
        <dbReference type="ARBA" id="ARBA00022840"/>
    </source>
</evidence>
<gene>
    <name evidence="6" type="ORF">GCM10011571_27880</name>
</gene>
<dbReference type="GO" id="GO:0009396">
    <property type="term" value="P:folic acid-containing compound biosynthetic process"/>
    <property type="evidence" value="ECO:0007669"/>
    <property type="project" value="TreeGrafter"/>
</dbReference>
<feature type="binding site" evidence="4">
    <location>
        <begin position="135"/>
        <end position="143"/>
    </location>
    <ligand>
        <name>ATP</name>
        <dbReference type="ChEBI" id="CHEBI:30616"/>
    </ligand>
</feature>
<dbReference type="InterPro" id="IPR002698">
    <property type="entry name" value="FTHF_cligase"/>
</dbReference>
<dbReference type="PIRSF" id="PIRSF006806">
    <property type="entry name" value="FTHF_cligase"/>
    <property type="match status" value="1"/>
</dbReference>
<dbReference type="GO" id="GO:0035999">
    <property type="term" value="P:tetrahydrofolate interconversion"/>
    <property type="evidence" value="ECO:0007669"/>
    <property type="project" value="TreeGrafter"/>
</dbReference>
<dbReference type="PANTHER" id="PTHR23407:SF1">
    <property type="entry name" value="5-FORMYLTETRAHYDROFOLATE CYCLO-LIGASE"/>
    <property type="match status" value="1"/>
</dbReference>
<dbReference type="InterPro" id="IPR024185">
    <property type="entry name" value="FTHF_cligase-like_sf"/>
</dbReference>
<dbReference type="GO" id="GO:0030272">
    <property type="term" value="F:5-formyltetrahydrofolate cyclo-ligase activity"/>
    <property type="evidence" value="ECO:0007669"/>
    <property type="project" value="UniProtKB-EC"/>
</dbReference>
<keyword evidence="7" id="KW-1185">Reference proteome</keyword>
<dbReference type="EMBL" id="BMHQ01000010">
    <property type="protein sequence ID" value="GGE24170.1"/>
    <property type="molecule type" value="Genomic_DNA"/>
</dbReference>
<sequence>MNPEKRQLRQRMLEKRRQLSDERIAKESHAVCESIKMEGDYRKARVVFAYIPFRNELDIRPLLKDAWNQGKRIVVPKSDPRSRKMTLIEIFHLQELEPGAYGILEPPEVPERIVGPKEVDLAVVPLVAFDLSGYRLGYGGGYYDHFFARAGDHLVRMGVAYSFQQAASVFPEKHDQPLHIVVTPERVWRFAQT</sequence>
<evidence type="ECO:0000256" key="2">
    <source>
        <dbReference type="ARBA" id="ARBA00022741"/>
    </source>
</evidence>
<reference evidence="6" key="2">
    <citation type="submission" date="2020-09" db="EMBL/GenBank/DDBJ databases">
        <authorList>
            <person name="Sun Q."/>
            <person name="Zhou Y."/>
        </authorList>
    </citation>
    <scope>NUCLEOTIDE SEQUENCE</scope>
    <source>
        <strain evidence="6">CGMCC 1.15179</strain>
    </source>
</reference>
<name>A0A8J2YDA1_9BACL</name>
<dbReference type="GO" id="GO:0046872">
    <property type="term" value="F:metal ion binding"/>
    <property type="evidence" value="ECO:0007669"/>
    <property type="project" value="UniProtKB-KW"/>
</dbReference>
<comment type="catalytic activity">
    <reaction evidence="5">
        <text>(6S)-5-formyl-5,6,7,8-tetrahydrofolate + ATP = (6R)-5,10-methenyltetrahydrofolate + ADP + phosphate</text>
        <dbReference type="Rhea" id="RHEA:10488"/>
        <dbReference type="ChEBI" id="CHEBI:30616"/>
        <dbReference type="ChEBI" id="CHEBI:43474"/>
        <dbReference type="ChEBI" id="CHEBI:57455"/>
        <dbReference type="ChEBI" id="CHEBI:57457"/>
        <dbReference type="ChEBI" id="CHEBI:456216"/>
        <dbReference type="EC" id="6.3.3.2"/>
    </reaction>
</comment>